<dbReference type="EMBL" id="JARH01000493">
    <property type="protein sequence ID" value="EXF79858.1"/>
    <property type="molecule type" value="Genomic_DNA"/>
</dbReference>
<dbReference type="eggNOG" id="ENOG502T4QT">
    <property type="taxonomic scope" value="Eukaryota"/>
</dbReference>
<evidence type="ECO:0000313" key="2">
    <source>
        <dbReference type="EMBL" id="EXF79858.1"/>
    </source>
</evidence>
<evidence type="ECO:0000256" key="1">
    <source>
        <dbReference type="SAM" id="SignalP"/>
    </source>
</evidence>
<dbReference type="Proteomes" id="UP000020467">
    <property type="component" value="Unassembled WGS sequence"/>
</dbReference>
<keyword evidence="1" id="KW-0732">Signal</keyword>
<dbReference type="AlphaFoldDB" id="A0A010S5H6"/>
<gene>
    <name evidence="2" type="ORF">CFIO01_08315</name>
</gene>
<feature type="signal peptide" evidence="1">
    <location>
        <begin position="1"/>
        <end position="17"/>
    </location>
</feature>
<accession>A0A010S5H6</accession>
<name>A0A010S5H6_9PEZI</name>
<organism evidence="2 3">
    <name type="scientific">Colletotrichum fioriniae PJ7</name>
    <dbReference type="NCBI Taxonomy" id="1445577"/>
    <lineage>
        <taxon>Eukaryota</taxon>
        <taxon>Fungi</taxon>
        <taxon>Dikarya</taxon>
        <taxon>Ascomycota</taxon>
        <taxon>Pezizomycotina</taxon>
        <taxon>Sordariomycetes</taxon>
        <taxon>Hypocreomycetidae</taxon>
        <taxon>Glomerellales</taxon>
        <taxon>Glomerellaceae</taxon>
        <taxon>Colletotrichum</taxon>
        <taxon>Colletotrichum acutatum species complex</taxon>
    </lineage>
</organism>
<reference evidence="2 3" key="1">
    <citation type="submission" date="2014-02" db="EMBL/GenBank/DDBJ databases">
        <title>The genome sequence of Colletotrichum fioriniae PJ7.</title>
        <authorList>
            <person name="Baroncelli R."/>
            <person name="Thon M.R."/>
        </authorList>
    </citation>
    <scope>NUCLEOTIDE SEQUENCE [LARGE SCALE GENOMIC DNA]</scope>
    <source>
        <strain evidence="2 3">PJ7</strain>
    </source>
</reference>
<evidence type="ECO:0000313" key="3">
    <source>
        <dbReference type="Proteomes" id="UP000020467"/>
    </source>
</evidence>
<keyword evidence="3" id="KW-1185">Reference proteome</keyword>
<dbReference type="HOGENOM" id="CLU_152053_0_0_1"/>
<protein>
    <submittedName>
        <fullName evidence="2">Uncharacterized protein</fullName>
    </submittedName>
</protein>
<dbReference type="OrthoDB" id="4840406at2759"/>
<proteinExistence type="predicted"/>
<comment type="caution">
    <text evidence="2">The sequence shown here is derived from an EMBL/GenBank/DDBJ whole genome shotgun (WGS) entry which is preliminary data.</text>
</comment>
<sequence>MAILNLLTLALAAAAMASPASFNDATPTDPKDALVRKDDWDKYLQYMASLGGEGAEASEQAAVHRICDLVLCLGPNHTGECSLWCHYKGQPQSFEEAKQREITMSTYFTMSDRCNFYAYVVFKPSRQQTMNQKADLMVHFD</sequence>
<feature type="chain" id="PRO_5001457032" evidence="1">
    <location>
        <begin position="18"/>
        <end position="141"/>
    </location>
</feature>
<dbReference type="KEGG" id="cfj:CFIO01_08315"/>